<dbReference type="EMBL" id="ML208263">
    <property type="protein sequence ID" value="TFK75387.1"/>
    <property type="molecule type" value="Genomic_DNA"/>
</dbReference>
<organism evidence="1 2">
    <name type="scientific">Pluteus cervinus</name>
    <dbReference type="NCBI Taxonomy" id="181527"/>
    <lineage>
        <taxon>Eukaryota</taxon>
        <taxon>Fungi</taxon>
        <taxon>Dikarya</taxon>
        <taxon>Basidiomycota</taxon>
        <taxon>Agaricomycotina</taxon>
        <taxon>Agaricomycetes</taxon>
        <taxon>Agaricomycetidae</taxon>
        <taxon>Agaricales</taxon>
        <taxon>Pluteineae</taxon>
        <taxon>Pluteaceae</taxon>
        <taxon>Pluteus</taxon>
    </lineage>
</organism>
<protein>
    <submittedName>
        <fullName evidence="1">Uncharacterized protein</fullName>
    </submittedName>
</protein>
<proteinExistence type="predicted"/>
<evidence type="ECO:0000313" key="1">
    <source>
        <dbReference type="EMBL" id="TFK75387.1"/>
    </source>
</evidence>
<evidence type="ECO:0000313" key="2">
    <source>
        <dbReference type="Proteomes" id="UP000308600"/>
    </source>
</evidence>
<reference evidence="1 2" key="1">
    <citation type="journal article" date="2019" name="Nat. Ecol. Evol.">
        <title>Megaphylogeny resolves global patterns of mushroom evolution.</title>
        <authorList>
            <person name="Varga T."/>
            <person name="Krizsan K."/>
            <person name="Foldi C."/>
            <person name="Dima B."/>
            <person name="Sanchez-Garcia M."/>
            <person name="Sanchez-Ramirez S."/>
            <person name="Szollosi G.J."/>
            <person name="Szarkandi J.G."/>
            <person name="Papp V."/>
            <person name="Albert L."/>
            <person name="Andreopoulos W."/>
            <person name="Angelini C."/>
            <person name="Antonin V."/>
            <person name="Barry K.W."/>
            <person name="Bougher N.L."/>
            <person name="Buchanan P."/>
            <person name="Buyck B."/>
            <person name="Bense V."/>
            <person name="Catcheside P."/>
            <person name="Chovatia M."/>
            <person name="Cooper J."/>
            <person name="Damon W."/>
            <person name="Desjardin D."/>
            <person name="Finy P."/>
            <person name="Geml J."/>
            <person name="Haridas S."/>
            <person name="Hughes K."/>
            <person name="Justo A."/>
            <person name="Karasinski D."/>
            <person name="Kautmanova I."/>
            <person name="Kiss B."/>
            <person name="Kocsube S."/>
            <person name="Kotiranta H."/>
            <person name="LaButti K.M."/>
            <person name="Lechner B.E."/>
            <person name="Liimatainen K."/>
            <person name="Lipzen A."/>
            <person name="Lukacs Z."/>
            <person name="Mihaltcheva S."/>
            <person name="Morgado L.N."/>
            <person name="Niskanen T."/>
            <person name="Noordeloos M.E."/>
            <person name="Ohm R.A."/>
            <person name="Ortiz-Santana B."/>
            <person name="Ovrebo C."/>
            <person name="Racz N."/>
            <person name="Riley R."/>
            <person name="Savchenko A."/>
            <person name="Shiryaev A."/>
            <person name="Soop K."/>
            <person name="Spirin V."/>
            <person name="Szebenyi C."/>
            <person name="Tomsovsky M."/>
            <person name="Tulloss R.E."/>
            <person name="Uehling J."/>
            <person name="Grigoriev I.V."/>
            <person name="Vagvolgyi C."/>
            <person name="Papp T."/>
            <person name="Martin F.M."/>
            <person name="Miettinen O."/>
            <person name="Hibbett D.S."/>
            <person name="Nagy L.G."/>
        </authorList>
    </citation>
    <scope>NUCLEOTIDE SEQUENCE [LARGE SCALE GENOMIC DNA]</scope>
    <source>
        <strain evidence="1 2">NL-1719</strain>
    </source>
</reference>
<gene>
    <name evidence="1" type="ORF">BDN72DRAFT_810999</name>
</gene>
<accession>A0ACD3BCP8</accession>
<name>A0ACD3BCP8_9AGAR</name>
<keyword evidence="2" id="KW-1185">Reference proteome</keyword>
<sequence length="488" mass="53641">MDSPTILSTSESAPEQHKHENPVVSFIIGLSIILLASILNAAGLNLTKLDHVRTSTIPKSARKKDWQRPLWLLGMLLYILSQLIGSTLALEYMRAEYVAPLGSSSLVFNFLFARFLVGTPVASNDIYGTVVVVLGVVGIVAFGSINNGLSSEIDVERLTYLWRRGGWLGYFISMSGALGGVLIFASTLDVILTARADLSLPTINESSTNERGRRRSVPRSSNALVEAFRSASRTWTSAMFWVRDRLELWTAPKDDKQVAWTLGIGWACAGGGLAGGCLVFAKATVKLLSGTITHETEGNQFAHTSSIFTIIFLAITAVLQILCLNRGLRVYDSTLVVPVFYGVYTATGFLNSLIFNDEVDSYQPWTLFLIFVSILVLISGVVLLTHKKPEPPVQSKSTPMSRIRTTDDKGTPESDSDHEDRESMSEQHVLWTVGDDHDDDGDADDIDHHQNPLGHDTDRRGESRRYDGVGEEEETLIQNDNEHAGGLR</sequence>
<dbReference type="Proteomes" id="UP000308600">
    <property type="component" value="Unassembled WGS sequence"/>
</dbReference>